<dbReference type="EC" id="1.4.1.14" evidence="7"/>
<name>A0A840IE86_9ACTN</name>
<dbReference type="RefSeq" id="WP_183341768.1">
    <property type="nucleotide sequence ID" value="NZ_JACHNU010000002.1"/>
</dbReference>
<keyword evidence="8" id="KW-1185">Reference proteome</keyword>
<dbReference type="PRINTS" id="PR00419">
    <property type="entry name" value="ADXRDTASE"/>
</dbReference>
<evidence type="ECO:0000313" key="7">
    <source>
        <dbReference type="EMBL" id="MBB4662533.1"/>
    </source>
</evidence>
<evidence type="ECO:0000313" key="8">
    <source>
        <dbReference type="Proteomes" id="UP000585272"/>
    </source>
</evidence>
<protein>
    <submittedName>
        <fullName evidence="7">Glutamate synthase (NADPH/NADH) small chain</fullName>
        <ecNumber evidence="7">1.4.1.13</ecNumber>
        <ecNumber evidence="7">1.4.1.14</ecNumber>
    </submittedName>
</protein>
<dbReference type="PANTHER" id="PTHR43100">
    <property type="entry name" value="GLUTAMATE SYNTHASE [NADPH] SMALL CHAIN"/>
    <property type="match status" value="1"/>
</dbReference>
<dbReference type="SUPFAM" id="SSF51971">
    <property type="entry name" value="Nucleotide-binding domain"/>
    <property type="match status" value="1"/>
</dbReference>
<dbReference type="AlphaFoldDB" id="A0A840IE86"/>
<dbReference type="InterPro" id="IPR036188">
    <property type="entry name" value="FAD/NAD-bd_sf"/>
</dbReference>
<accession>A0A840IE86</accession>
<dbReference type="InterPro" id="IPR051394">
    <property type="entry name" value="Glutamate_Synthase"/>
</dbReference>
<dbReference type="GO" id="GO:0016639">
    <property type="term" value="F:oxidoreductase activity, acting on the CH-NH2 group of donors, NAD or NADP as acceptor"/>
    <property type="evidence" value="ECO:0007669"/>
    <property type="project" value="InterPro"/>
</dbReference>
<sequence>MGELGGFLRIQRVGFDKRDPQKRVNDYDQYFSLQPEAELQKQGARCMDCGIPFCHEGCPLGNLIPDWNDLVFRDRWQDAIVQLHATNNFPEFTGRICPAPCESACVLAVNDDPVTIEQIELSIVERAYEEGWIVPEPPDRRTGRTVGVVGSGPAGLAVAAELNKSGHFVTVYERDEGPGGLMRFGVPDAKLPKSVIDRRVAILKAEGIRFVYGVEIGRDVTAEQLRERHDAVVVAIGSRVPRDIDAPGRELDGIHPAMDYLYQRNRWVARQEGRPSRDPAPGEEIVAKDKHVVVIGGGDTGMDCISNANREGAKSAKILDVYQELPPGGRDERTPWPLPPKRTETTYALEEGGERRWGTEVYGFSGEDGKVTHVHARKVVGTSSRDLRVVEGSEYALPADLVLYAIGFTHPEHEGLVEQLGVELDPRGNVKTMKTYRTNVDGVYACGDARIGQSLVVTAIAEGRKCARIVNRDLGGSPMDADREKLAIGAWDGEVDHTLRHEADVAGNVRMGEDFFSGPGGPIQR</sequence>
<evidence type="ECO:0000256" key="1">
    <source>
        <dbReference type="ARBA" id="ARBA00022605"/>
    </source>
</evidence>
<dbReference type="InterPro" id="IPR009051">
    <property type="entry name" value="Helical_ferredxn"/>
</dbReference>
<dbReference type="Pfam" id="PF14691">
    <property type="entry name" value="Fer4_20"/>
    <property type="match status" value="1"/>
</dbReference>
<evidence type="ECO:0000256" key="2">
    <source>
        <dbReference type="ARBA" id="ARBA00023002"/>
    </source>
</evidence>
<dbReference type="EMBL" id="JACHNU010000002">
    <property type="protein sequence ID" value="MBB4662533.1"/>
    <property type="molecule type" value="Genomic_DNA"/>
</dbReference>
<dbReference type="EC" id="1.4.1.13" evidence="7"/>
<dbReference type="Pfam" id="PF07992">
    <property type="entry name" value="Pyr_redox_2"/>
    <property type="match status" value="1"/>
</dbReference>
<keyword evidence="2 7" id="KW-0560">Oxidoreductase</keyword>
<dbReference type="Proteomes" id="UP000585272">
    <property type="component" value="Unassembled WGS sequence"/>
</dbReference>
<dbReference type="GO" id="GO:0004355">
    <property type="term" value="F:glutamate synthase (NADPH) activity"/>
    <property type="evidence" value="ECO:0007669"/>
    <property type="project" value="UniProtKB-EC"/>
</dbReference>
<proteinExistence type="predicted"/>
<gene>
    <name evidence="7" type="ORF">BDZ31_002119</name>
</gene>
<keyword evidence="3" id="KW-0314">Glutamate biosynthesis</keyword>
<dbReference type="SUPFAM" id="SSF46548">
    <property type="entry name" value="alpha-helical ferredoxin"/>
    <property type="match status" value="1"/>
</dbReference>
<dbReference type="GO" id="GO:0006537">
    <property type="term" value="P:glutamate biosynthetic process"/>
    <property type="evidence" value="ECO:0007669"/>
    <property type="project" value="UniProtKB-KW"/>
</dbReference>
<evidence type="ECO:0000259" key="6">
    <source>
        <dbReference type="Pfam" id="PF14691"/>
    </source>
</evidence>
<dbReference type="Gene3D" id="1.10.1060.10">
    <property type="entry name" value="Alpha-helical ferredoxin"/>
    <property type="match status" value="1"/>
</dbReference>
<feature type="domain" description="FAD/NAD(P)-binding" evidence="5">
    <location>
        <begin position="146"/>
        <end position="463"/>
    </location>
</feature>
<reference evidence="7 8" key="1">
    <citation type="submission" date="2020-08" db="EMBL/GenBank/DDBJ databases">
        <title>Genomic Encyclopedia of Archaeal and Bacterial Type Strains, Phase II (KMG-II): from individual species to whole genera.</title>
        <authorList>
            <person name="Goeker M."/>
        </authorList>
    </citation>
    <scope>NUCLEOTIDE SEQUENCE [LARGE SCALE GENOMIC DNA]</scope>
    <source>
        <strain evidence="7 8">DSM 23288</strain>
    </source>
</reference>
<dbReference type="Gene3D" id="3.50.50.60">
    <property type="entry name" value="FAD/NAD(P)-binding domain"/>
    <property type="match status" value="2"/>
</dbReference>
<comment type="caution">
    <text evidence="7">The sequence shown here is derived from an EMBL/GenBank/DDBJ whole genome shotgun (WGS) entry which is preliminary data.</text>
</comment>
<dbReference type="InterPro" id="IPR028261">
    <property type="entry name" value="DPD_II"/>
</dbReference>
<dbReference type="NCBIfam" id="TIGR01317">
    <property type="entry name" value="GOGAT_sm_gam"/>
    <property type="match status" value="1"/>
</dbReference>
<evidence type="ECO:0000256" key="4">
    <source>
        <dbReference type="ARBA" id="ARBA00029440"/>
    </source>
</evidence>
<organism evidence="7 8">
    <name type="scientific">Conexibacter arvalis</name>
    <dbReference type="NCBI Taxonomy" id="912552"/>
    <lineage>
        <taxon>Bacteria</taxon>
        <taxon>Bacillati</taxon>
        <taxon>Actinomycetota</taxon>
        <taxon>Thermoleophilia</taxon>
        <taxon>Solirubrobacterales</taxon>
        <taxon>Conexibacteraceae</taxon>
        <taxon>Conexibacter</taxon>
    </lineage>
</organism>
<keyword evidence="1" id="KW-0028">Amino-acid biosynthesis</keyword>
<dbReference type="GO" id="GO:0051536">
    <property type="term" value="F:iron-sulfur cluster binding"/>
    <property type="evidence" value="ECO:0007669"/>
    <property type="project" value="InterPro"/>
</dbReference>
<dbReference type="InterPro" id="IPR023753">
    <property type="entry name" value="FAD/NAD-binding_dom"/>
</dbReference>
<comment type="pathway">
    <text evidence="4">Amino-acid biosynthesis.</text>
</comment>
<evidence type="ECO:0000256" key="3">
    <source>
        <dbReference type="ARBA" id="ARBA00023164"/>
    </source>
</evidence>
<feature type="domain" description="Dihydroprymidine dehydrogenase" evidence="6">
    <location>
        <begin position="26"/>
        <end position="131"/>
    </location>
</feature>
<dbReference type="InterPro" id="IPR006005">
    <property type="entry name" value="Glut_synth_ssu1"/>
</dbReference>
<evidence type="ECO:0000259" key="5">
    <source>
        <dbReference type="Pfam" id="PF07992"/>
    </source>
</evidence>
<dbReference type="GO" id="GO:0016040">
    <property type="term" value="F:glutamate synthase (NADH) activity"/>
    <property type="evidence" value="ECO:0007669"/>
    <property type="project" value="UniProtKB-EC"/>
</dbReference>